<comment type="caution">
    <text evidence="3">The sequence shown here is derived from an EMBL/GenBank/DDBJ whole genome shotgun (WGS) entry which is preliminary data.</text>
</comment>
<dbReference type="InterPro" id="IPR031353">
    <property type="entry name" value="NACHT_sigma"/>
</dbReference>
<dbReference type="Proteomes" id="UP000036947">
    <property type="component" value="Unassembled WGS sequence"/>
</dbReference>
<evidence type="ECO:0000313" key="4">
    <source>
        <dbReference type="Proteomes" id="UP000036947"/>
    </source>
</evidence>
<feature type="compositionally biased region" description="Low complexity" evidence="1">
    <location>
        <begin position="121"/>
        <end position="138"/>
    </location>
</feature>
<protein>
    <recommendedName>
        <fullName evidence="2">NACHT-NTPase sigma domain-containing protein</fullName>
    </recommendedName>
</protein>
<dbReference type="EMBL" id="LFRF01000005">
    <property type="protein sequence ID" value="KND92503.1"/>
    <property type="molecule type" value="Genomic_DNA"/>
</dbReference>
<dbReference type="Pfam" id="PF17106">
    <property type="entry name" value="NACHT_sigma"/>
    <property type="match status" value="1"/>
</dbReference>
<name>A0A0L0NEP0_TOLOC</name>
<evidence type="ECO:0000259" key="2">
    <source>
        <dbReference type="Pfam" id="PF17106"/>
    </source>
</evidence>
<dbReference type="AlphaFoldDB" id="A0A0L0NEP0"/>
<evidence type="ECO:0000313" key="3">
    <source>
        <dbReference type="EMBL" id="KND92503.1"/>
    </source>
</evidence>
<organism evidence="3 4">
    <name type="scientific">Tolypocladium ophioglossoides (strain CBS 100239)</name>
    <name type="common">Snaketongue truffleclub</name>
    <name type="synonym">Elaphocordyceps ophioglossoides</name>
    <dbReference type="NCBI Taxonomy" id="1163406"/>
    <lineage>
        <taxon>Eukaryota</taxon>
        <taxon>Fungi</taxon>
        <taxon>Dikarya</taxon>
        <taxon>Ascomycota</taxon>
        <taxon>Pezizomycotina</taxon>
        <taxon>Sordariomycetes</taxon>
        <taxon>Hypocreomycetidae</taxon>
        <taxon>Hypocreales</taxon>
        <taxon>Ophiocordycipitaceae</taxon>
        <taxon>Tolypocladium</taxon>
    </lineage>
</organism>
<reference evidence="3 4" key="1">
    <citation type="journal article" date="2015" name="BMC Genomics">
        <title>The genome of the truffle-parasite Tolypocladium ophioglossoides and the evolution of antifungal peptaibiotics.</title>
        <authorList>
            <person name="Quandt C.A."/>
            <person name="Bushley K.E."/>
            <person name="Spatafora J.W."/>
        </authorList>
    </citation>
    <scope>NUCLEOTIDE SEQUENCE [LARGE SCALE GENOMIC DNA]</scope>
    <source>
        <strain evidence="3 4">CBS 100239</strain>
    </source>
</reference>
<feature type="compositionally biased region" description="Polar residues" evidence="1">
    <location>
        <begin position="78"/>
        <end position="91"/>
    </location>
</feature>
<sequence>MVREQQKADREFEDTCFYEELPLPVVGTVVSKDSATLEGYNAISIHANHRSMVKFGSPDDNGFKRLLGELSRWESQSRDAPTGQSTRSVETQIERPANHFNHSGSGDQFNSTGGTQNISKGSGSQFTGTTFTGSVQFS</sequence>
<keyword evidence="4" id="KW-1185">Reference proteome</keyword>
<proteinExistence type="predicted"/>
<dbReference type="OrthoDB" id="4924133at2759"/>
<accession>A0A0L0NEP0</accession>
<feature type="domain" description="NACHT-NTPase sigma" evidence="2">
    <location>
        <begin position="99"/>
        <end position="138"/>
    </location>
</feature>
<gene>
    <name evidence="3" type="ORF">TOPH_02750</name>
</gene>
<evidence type="ECO:0000256" key="1">
    <source>
        <dbReference type="SAM" id="MobiDB-lite"/>
    </source>
</evidence>
<feature type="region of interest" description="Disordered" evidence="1">
    <location>
        <begin position="72"/>
        <end position="138"/>
    </location>
</feature>
<feature type="compositionally biased region" description="Polar residues" evidence="1">
    <location>
        <begin position="100"/>
        <end position="120"/>
    </location>
</feature>